<evidence type="ECO:0000256" key="1">
    <source>
        <dbReference type="SAM" id="Phobius"/>
    </source>
</evidence>
<organism evidence="2">
    <name type="scientific">viral metagenome</name>
    <dbReference type="NCBI Taxonomy" id="1070528"/>
    <lineage>
        <taxon>unclassified sequences</taxon>
        <taxon>metagenomes</taxon>
        <taxon>organismal metagenomes</taxon>
    </lineage>
</organism>
<protein>
    <submittedName>
        <fullName evidence="2">Uncharacterized protein</fullName>
    </submittedName>
</protein>
<keyword evidence="1" id="KW-0472">Membrane</keyword>
<evidence type="ECO:0000313" key="2">
    <source>
        <dbReference type="EMBL" id="QJA58460.1"/>
    </source>
</evidence>
<name>A0A6M3ILG3_9ZZZZ</name>
<feature type="transmembrane region" description="Helical" evidence="1">
    <location>
        <begin position="6"/>
        <end position="38"/>
    </location>
</feature>
<dbReference type="AlphaFoldDB" id="A0A6M3ILG3"/>
<keyword evidence="1" id="KW-0812">Transmembrane</keyword>
<sequence>MKHYFVFAVIQGGLVGFGCVMLLGPVDGLLVAVAMALWGVKSAYDMVRYDKASDTVRRDVELVSEFVEGVEFALSLVRDSDTCGMDESLAKCPETYRQARRESVQAIERWLKRNAEHEARRQQKQEGGIQ</sequence>
<gene>
    <name evidence="2" type="ORF">MM415B01446_0001</name>
</gene>
<dbReference type="EMBL" id="MT141325">
    <property type="protein sequence ID" value="QJA58460.1"/>
    <property type="molecule type" value="Genomic_DNA"/>
</dbReference>
<proteinExistence type="predicted"/>
<reference evidence="2" key="1">
    <citation type="submission" date="2020-03" db="EMBL/GenBank/DDBJ databases">
        <title>The deep terrestrial virosphere.</title>
        <authorList>
            <person name="Holmfeldt K."/>
            <person name="Nilsson E."/>
            <person name="Simone D."/>
            <person name="Lopez-Fernandez M."/>
            <person name="Wu X."/>
            <person name="de Brujin I."/>
            <person name="Lundin D."/>
            <person name="Andersson A."/>
            <person name="Bertilsson S."/>
            <person name="Dopson M."/>
        </authorList>
    </citation>
    <scope>NUCLEOTIDE SEQUENCE</scope>
    <source>
        <strain evidence="2">MM415B01446</strain>
    </source>
</reference>
<accession>A0A6M3ILG3</accession>
<keyword evidence="1" id="KW-1133">Transmembrane helix</keyword>
<dbReference type="PROSITE" id="PS51257">
    <property type="entry name" value="PROKAR_LIPOPROTEIN"/>
    <property type="match status" value="1"/>
</dbReference>